<keyword evidence="1" id="KW-1133">Transmembrane helix</keyword>
<keyword evidence="5" id="KW-1185">Reference proteome</keyword>
<evidence type="ECO:0000313" key="2">
    <source>
        <dbReference type="EMBL" id="SDT85801.1"/>
    </source>
</evidence>
<dbReference type="PANTHER" id="PTHR35813:SF1">
    <property type="entry name" value="INNER MEMBRANE PROTEIN YBAN"/>
    <property type="match status" value="1"/>
</dbReference>
<dbReference type="InterPro" id="IPR007401">
    <property type="entry name" value="DUF454"/>
</dbReference>
<accession>A0A0S3AI15</accession>
<evidence type="ECO:0000313" key="4">
    <source>
        <dbReference type="Proteomes" id="UP000181998"/>
    </source>
</evidence>
<reference evidence="5" key="1">
    <citation type="submission" date="2016-10" db="EMBL/GenBank/DDBJ databases">
        <authorList>
            <person name="Varghese N."/>
            <person name="Submissions S."/>
        </authorList>
    </citation>
    <scope>NUCLEOTIDE SEQUENCE [LARGE SCALE GENOMIC DNA]</scope>
    <source>
        <strain evidence="5">Nm10</strain>
    </source>
</reference>
<name>A0A0S3AI15_9PROT</name>
<protein>
    <recommendedName>
        <fullName evidence="6">Inner membrane protein</fullName>
    </recommendedName>
</protein>
<dbReference type="Proteomes" id="UP000182882">
    <property type="component" value="Unassembled WGS sequence"/>
</dbReference>
<dbReference type="AlphaFoldDB" id="A0A0S3AI15"/>
<keyword evidence="1" id="KW-0812">Transmembrane</keyword>
<keyword evidence="1" id="KW-0472">Membrane</keyword>
<feature type="transmembrane region" description="Helical" evidence="1">
    <location>
        <begin position="37"/>
        <end position="70"/>
    </location>
</feature>
<reference evidence="3 4" key="2">
    <citation type="submission" date="2016-10" db="EMBL/GenBank/DDBJ databases">
        <authorList>
            <person name="de Groot N.N."/>
        </authorList>
    </citation>
    <scope>NUCLEOTIDE SEQUENCE [LARGE SCALE GENOMIC DNA]</scope>
    <source>
        <strain evidence="2">Nm10</strain>
        <strain evidence="3 4">Nm9</strain>
    </source>
</reference>
<gene>
    <name evidence="2" type="ORF">SAMN05216406_10563</name>
    <name evidence="3" type="ORF">SAMN05421510_101221</name>
</gene>
<dbReference type="OrthoDB" id="8536306at2"/>
<evidence type="ECO:0000313" key="5">
    <source>
        <dbReference type="Proteomes" id="UP000182882"/>
    </source>
</evidence>
<proteinExistence type="predicted"/>
<dbReference type="RefSeq" id="WP_062558513.1">
    <property type="nucleotide sequence ID" value="NZ_CP013341.1"/>
</dbReference>
<dbReference type="Proteomes" id="UP000181998">
    <property type="component" value="Unassembled WGS sequence"/>
</dbReference>
<dbReference type="PANTHER" id="PTHR35813">
    <property type="entry name" value="INNER MEMBRANE PROTEIN YBAN"/>
    <property type="match status" value="1"/>
</dbReference>
<dbReference type="EMBL" id="FNLN01000005">
    <property type="protein sequence ID" value="SDT85801.1"/>
    <property type="molecule type" value="Genomic_DNA"/>
</dbReference>
<evidence type="ECO:0000256" key="1">
    <source>
        <dbReference type="SAM" id="Phobius"/>
    </source>
</evidence>
<feature type="transmembrane region" description="Helical" evidence="1">
    <location>
        <begin position="130"/>
        <end position="148"/>
    </location>
</feature>
<dbReference type="Pfam" id="PF04304">
    <property type="entry name" value="DUF454"/>
    <property type="match status" value="1"/>
</dbReference>
<organism evidence="3 4">
    <name type="scientific">Nitrosomonas ureae</name>
    <dbReference type="NCBI Taxonomy" id="44577"/>
    <lineage>
        <taxon>Bacteria</taxon>
        <taxon>Pseudomonadati</taxon>
        <taxon>Pseudomonadota</taxon>
        <taxon>Betaproteobacteria</taxon>
        <taxon>Nitrosomonadales</taxon>
        <taxon>Nitrosomonadaceae</taxon>
        <taxon>Nitrosomonas</taxon>
    </lineage>
</organism>
<dbReference type="KEGG" id="nur:ATY38_06005"/>
<evidence type="ECO:0000313" key="3">
    <source>
        <dbReference type="EMBL" id="SEP95138.1"/>
    </source>
</evidence>
<dbReference type="STRING" id="44577.ATY38_06005"/>
<dbReference type="GO" id="GO:0005886">
    <property type="term" value="C:plasma membrane"/>
    <property type="evidence" value="ECO:0007669"/>
    <property type="project" value="TreeGrafter"/>
</dbReference>
<dbReference type="EMBL" id="FOFX01000012">
    <property type="protein sequence ID" value="SEP95138.1"/>
    <property type="molecule type" value="Genomic_DNA"/>
</dbReference>
<sequence>MHASEQQKTNQNERKVADKQTADLLCLHDSPIVRILYLSAGFLALLLGALGAVLPVLPTTPFVLLAAACFARGSERFHRKLLENRIAGPIIREWNIYHSIPHRVKRWVYFLMSLSFGSSILIVPELWQKIMLIGIGSVLAFYIWRIPVREV</sequence>
<evidence type="ECO:0008006" key="6">
    <source>
        <dbReference type="Google" id="ProtNLM"/>
    </source>
</evidence>
<feature type="transmembrane region" description="Helical" evidence="1">
    <location>
        <begin position="107"/>
        <end position="124"/>
    </location>
</feature>